<dbReference type="InterPro" id="IPR029071">
    <property type="entry name" value="Ubiquitin-like_domsf"/>
</dbReference>
<dbReference type="InterPro" id="IPR021569">
    <property type="entry name" value="TUG-UBL1"/>
</dbReference>
<evidence type="ECO:0000256" key="1">
    <source>
        <dbReference type="SAM" id="MobiDB-lite"/>
    </source>
</evidence>
<proteinExistence type="predicted"/>
<keyword evidence="4" id="KW-1185">Reference proteome</keyword>
<dbReference type="GO" id="GO:0005737">
    <property type="term" value="C:cytoplasm"/>
    <property type="evidence" value="ECO:0007669"/>
    <property type="project" value="TreeGrafter"/>
</dbReference>
<feature type="region of interest" description="Disordered" evidence="1">
    <location>
        <begin position="364"/>
        <end position="408"/>
    </location>
</feature>
<dbReference type="InterPro" id="IPR001012">
    <property type="entry name" value="UBX_dom"/>
</dbReference>
<dbReference type="SMART" id="SM00166">
    <property type="entry name" value="UBX"/>
    <property type="match status" value="1"/>
</dbReference>
<gene>
    <name evidence="3" type="ORF">LANO_0F16644G</name>
</gene>
<organism evidence="3 4">
    <name type="scientific">Lachancea nothofagi CBS 11611</name>
    <dbReference type="NCBI Taxonomy" id="1266666"/>
    <lineage>
        <taxon>Eukaryota</taxon>
        <taxon>Fungi</taxon>
        <taxon>Dikarya</taxon>
        <taxon>Ascomycota</taxon>
        <taxon>Saccharomycotina</taxon>
        <taxon>Saccharomycetes</taxon>
        <taxon>Saccharomycetales</taxon>
        <taxon>Saccharomycetaceae</taxon>
        <taxon>Lachancea</taxon>
    </lineage>
</organism>
<sequence>MSVIQVSYKFGSYKEKLELSSDLNDALQKSITHFKLNDDNKSWALYHRNKELPLTVPLRLLNLAKGATLELIEKKADINGKKLKIKFSAPGFGTEIWNGFSSTKLLEAIQEICSLRSWTFVSQELKVQCFAKVWTYDQISKSTFAQLGILEDVSLRLLIPSTEEKLDAQPQILANHTPESIIEKAVTPQCVVNPGKSSSSNTQEHDYNVSAYIPGPNSTLGVSSDQEDDFEITVSQFKKYQKMLSKTTGTNQPLLTKRLREQTAPKQTIENCNVRVRFPDRTCIDIDFKPEDTINLVYKAVAKCLSNGSSAFVLSHSHPYQELQDDDSKLVIDLNFGSKTLLVFHTEQKGPYLRPDLLEKAKPFSSTKLAEDAHSEPSSSPVPNKGEDKPSKGLRAGHTPKWLKLGKK</sequence>
<evidence type="ECO:0000259" key="2">
    <source>
        <dbReference type="PROSITE" id="PS50033"/>
    </source>
</evidence>
<dbReference type="CDD" id="cd01767">
    <property type="entry name" value="UBX"/>
    <property type="match status" value="1"/>
</dbReference>
<protein>
    <submittedName>
        <fullName evidence="3">LANO_0F16644g1_1</fullName>
    </submittedName>
</protein>
<dbReference type="Pfam" id="PF11470">
    <property type="entry name" value="TUG-UBL1"/>
    <property type="match status" value="1"/>
</dbReference>
<dbReference type="Gene3D" id="3.10.20.90">
    <property type="entry name" value="Phosphatidylinositol 3-kinase Catalytic Subunit, Chain A, domain 1"/>
    <property type="match status" value="2"/>
</dbReference>
<dbReference type="PANTHER" id="PTHR46467:SF1">
    <property type="entry name" value="TETHER CONTAINING UBX DOMAIN FOR GLUT4"/>
    <property type="match status" value="1"/>
</dbReference>
<dbReference type="GO" id="GO:0005634">
    <property type="term" value="C:nucleus"/>
    <property type="evidence" value="ECO:0007669"/>
    <property type="project" value="TreeGrafter"/>
</dbReference>
<feature type="domain" description="UBX" evidence="2">
    <location>
        <begin position="267"/>
        <end position="344"/>
    </location>
</feature>
<evidence type="ECO:0000313" key="3">
    <source>
        <dbReference type="EMBL" id="SCV02308.1"/>
    </source>
</evidence>
<dbReference type="OrthoDB" id="440781at2759"/>
<dbReference type="GO" id="GO:0012506">
    <property type="term" value="C:vesicle membrane"/>
    <property type="evidence" value="ECO:0007669"/>
    <property type="project" value="TreeGrafter"/>
</dbReference>
<name>A0A1G4KD30_9SACH</name>
<dbReference type="AlphaFoldDB" id="A0A1G4KD30"/>
<dbReference type="Proteomes" id="UP000189911">
    <property type="component" value="Chromosome F"/>
</dbReference>
<dbReference type="PROSITE" id="PS50033">
    <property type="entry name" value="UBX"/>
    <property type="match status" value="1"/>
</dbReference>
<evidence type="ECO:0000313" key="4">
    <source>
        <dbReference type="Proteomes" id="UP000189911"/>
    </source>
</evidence>
<dbReference type="SUPFAM" id="SSF54236">
    <property type="entry name" value="Ubiquitin-like"/>
    <property type="match status" value="2"/>
</dbReference>
<dbReference type="PANTHER" id="PTHR46467">
    <property type="entry name" value="TETHER CONTAINING UBX DOMAIN FOR GLUT4"/>
    <property type="match status" value="1"/>
</dbReference>
<accession>A0A1G4KD30</accession>
<dbReference type="Pfam" id="PF00789">
    <property type="entry name" value="UBX"/>
    <property type="match status" value="1"/>
</dbReference>
<dbReference type="GO" id="GO:0006886">
    <property type="term" value="P:intracellular protein transport"/>
    <property type="evidence" value="ECO:0007669"/>
    <property type="project" value="TreeGrafter"/>
</dbReference>
<reference evidence="4" key="1">
    <citation type="submission" date="2016-03" db="EMBL/GenBank/DDBJ databases">
        <authorList>
            <person name="Devillers Hugo."/>
        </authorList>
    </citation>
    <scope>NUCLEOTIDE SEQUENCE [LARGE SCALE GENOMIC DNA]</scope>
</reference>
<dbReference type="EMBL" id="LT598452">
    <property type="protein sequence ID" value="SCV02308.1"/>
    <property type="molecule type" value="Genomic_DNA"/>
</dbReference>